<gene>
    <name evidence="3" type="ORF">B841_04445</name>
</gene>
<dbReference type="KEGG" id="cmd:B841_04445"/>
<dbReference type="AlphaFoldDB" id="S5TI26"/>
<dbReference type="Proteomes" id="UP000015388">
    <property type="component" value="Chromosome"/>
</dbReference>
<reference evidence="3 4" key="1">
    <citation type="submission" date="2012-11" db="EMBL/GenBank/DDBJ databases">
        <title>The complete genome sequence of Corynebacterium maris Coryn-1 (=DSM 45190).</title>
        <authorList>
            <person name="Schaffert L."/>
            <person name="Albersmeier A."/>
            <person name="Kalinowski J."/>
            <person name="Ruckert C."/>
        </authorList>
    </citation>
    <scope>NUCLEOTIDE SEQUENCE [LARGE SCALE GENOMIC DNA]</scope>
    <source>
        <strain evidence="4">Coryn-1</strain>
    </source>
</reference>
<name>S5TI26_9CORY</name>
<evidence type="ECO:0000256" key="1">
    <source>
        <dbReference type="SAM" id="Coils"/>
    </source>
</evidence>
<keyword evidence="2" id="KW-1133">Transmembrane helix</keyword>
<protein>
    <recommendedName>
        <fullName evidence="5">Septum formation initiator</fullName>
    </recommendedName>
</protein>
<proteinExistence type="predicted"/>
<organism evidence="3 4">
    <name type="scientific">Corynebacterium maris DSM 45190</name>
    <dbReference type="NCBI Taxonomy" id="1224163"/>
    <lineage>
        <taxon>Bacteria</taxon>
        <taxon>Bacillati</taxon>
        <taxon>Actinomycetota</taxon>
        <taxon>Actinomycetes</taxon>
        <taxon>Mycobacteriales</taxon>
        <taxon>Corynebacteriaceae</taxon>
        <taxon>Corynebacterium</taxon>
    </lineage>
</organism>
<keyword evidence="2" id="KW-0472">Membrane</keyword>
<keyword evidence="4" id="KW-1185">Reference proteome</keyword>
<evidence type="ECO:0000313" key="4">
    <source>
        <dbReference type="Proteomes" id="UP000015388"/>
    </source>
</evidence>
<sequence>MRRPNLWVVAVIVTVVLIVLLAIGVPLRNYYQGRTEIARLNESIVAKQEEKDRLLDEIERYEDEEYIRQEARRRLGVIEPGETAYRIIDPRMDTDGSLSTPHGAEETLDPWYVTLWESISEPPMPEVDIPPPPSEPEAP</sequence>
<accession>S5TI26</accession>
<dbReference type="InterPro" id="IPR007060">
    <property type="entry name" value="FtsL/DivIC"/>
</dbReference>
<keyword evidence="2" id="KW-0812">Transmembrane</keyword>
<dbReference type="HOGENOM" id="CLU_085342_0_1_11"/>
<keyword evidence="1" id="KW-0175">Coiled coil</keyword>
<evidence type="ECO:0000313" key="3">
    <source>
        <dbReference type="EMBL" id="AGS34368.1"/>
    </source>
</evidence>
<dbReference type="EMBL" id="CP003924">
    <property type="protein sequence ID" value="AGS34368.1"/>
    <property type="molecule type" value="Genomic_DNA"/>
</dbReference>
<dbReference type="Pfam" id="PF04977">
    <property type="entry name" value="DivIC"/>
    <property type="match status" value="1"/>
</dbReference>
<feature type="coiled-coil region" evidence="1">
    <location>
        <begin position="37"/>
        <end position="64"/>
    </location>
</feature>
<dbReference type="STRING" id="1224163.B841_04445"/>
<dbReference type="eggNOG" id="COG2919">
    <property type="taxonomic scope" value="Bacteria"/>
</dbReference>
<evidence type="ECO:0000256" key="2">
    <source>
        <dbReference type="SAM" id="Phobius"/>
    </source>
</evidence>
<evidence type="ECO:0008006" key="5">
    <source>
        <dbReference type="Google" id="ProtNLM"/>
    </source>
</evidence>
<feature type="transmembrane region" description="Helical" evidence="2">
    <location>
        <begin position="6"/>
        <end position="27"/>
    </location>
</feature>
<dbReference type="PATRIC" id="fig|1224163.3.peg.888"/>